<dbReference type="Gene3D" id="1.10.287.950">
    <property type="entry name" value="Methyl-accepting chemotaxis protein"/>
    <property type="match status" value="1"/>
</dbReference>
<evidence type="ECO:0000256" key="2">
    <source>
        <dbReference type="ARBA" id="ARBA00023224"/>
    </source>
</evidence>
<dbReference type="FunFam" id="1.10.287.950:FF:000002">
    <property type="entry name" value="Methyl-accepting chemotaxis protein"/>
    <property type="match status" value="1"/>
</dbReference>
<evidence type="ECO:0000313" key="9">
    <source>
        <dbReference type="EMBL" id="XBS40054.1"/>
    </source>
</evidence>
<dbReference type="CDD" id="cd19410">
    <property type="entry name" value="HK9-like_sensor"/>
    <property type="match status" value="1"/>
</dbReference>
<dbReference type="Pfam" id="PF00672">
    <property type="entry name" value="HAMP"/>
    <property type="match status" value="1"/>
</dbReference>
<keyword evidence="1" id="KW-0488">Methylation</keyword>
<dbReference type="GO" id="GO:0007165">
    <property type="term" value="P:signal transduction"/>
    <property type="evidence" value="ECO:0007669"/>
    <property type="project" value="UniProtKB-KW"/>
</dbReference>
<dbReference type="CDD" id="cd06225">
    <property type="entry name" value="HAMP"/>
    <property type="match status" value="1"/>
</dbReference>
<sequence length="706" mass="74966">MNDHTYQVIATGRAMSIASINIETGARGYLLSGNEANLTPYKNGMAQFDKEFDHARQLTADNPVQQQRLAALHAAYVEFIGHEERLTALRRSGAALPDVLAQFSAGHERAAMNKIRTLLTEFEAQESGLLDKRSTALAAAKIRSTWSMLIGSGVAIVVAIATCWLIRRRLMSRLSEASTIADAIAAGRLSVAVDTTGTDETGRLLHSMGKMQAQLQAVSQAQQEMARRHDLGELSYRMDEQAFPGDYGVMVRDSNALVASHIAVKMRLAQIMSRYAIGDLSDDMETLPGEKAVLSETMAQVKRNLSAMNREIKHLAQSAAAGDFSARGDAERFQYDFRVMVDSLNQLMATADGNLQALSTLLQSIAAGDLTARMTGQSQGVFAQMRDDANGTAERLADIVGRIHTAADAIGLASGEIAAGNQDLSQRTEQQAANLEETAASMEELTSTVKQNAEHARQANQLAIGAASVASQGGQVVARVVTTMSDIQTSSKKIAEIISVIDGISFQTNILALNAAVEAARAGEQGRGFAVVASEVRTLAQRSASAAKEIKQLIDDSVGNVAQGAALVDQAGTTMAEIVASVQRVTDIMGEISAASQEQSTGIEQVNQTVTQMDETTQQNAALVEEATAAARAMEDQAQQLTQTVSLFKLSDSQPSARRMAALATAALSASPKASASASVKRAPARPHSARTAAAMAGAALDWQEF</sequence>
<evidence type="ECO:0000256" key="4">
    <source>
        <dbReference type="PROSITE-ProRule" id="PRU00284"/>
    </source>
</evidence>
<dbReference type="SMART" id="SM00283">
    <property type="entry name" value="MA"/>
    <property type="match status" value="1"/>
</dbReference>
<dbReference type="RefSeq" id="WP_349657680.1">
    <property type="nucleotide sequence ID" value="NZ_CP144460.1"/>
</dbReference>
<dbReference type="GO" id="GO:0004888">
    <property type="term" value="F:transmembrane signaling receptor activity"/>
    <property type="evidence" value="ECO:0007669"/>
    <property type="project" value="InterPro"/>
</dbReference>
<dbReference type="Pfam" id="PF18947">
    <property type="entry name" value="HAMP_2"/>
    <property type="match status" value="1"/>
</dbReference>
<feature type="domain" description="HAMP" evidence="8">
    <location>
        <begin position="168"/>
        <end position="220"/>
    </location>
</feature>
<protein>
    <submittedName>
        <fullName evidence="9">Methyl-accepting chemotaxis protein</fullName>
    </submittedName>
</protein>
<dbReference type="InterPro" id="IPR004089">
    <property type="entry name" value="MCPsignal_dom"/>
</dbReference>
<gene>
    <name evidence="9" type="ORF">VZ068_10165</name>
</gene>
<proteinExistence type="inferred from homology"/>
<dbReference type="InterPro" id="IPR003660">
    <property type="entry name" value="HAMP_dom"/>
</dbReference>
<dbReference type="GO" id="GO:0006935">
    <property type="term" value="P:chemotaxis"/>
    <property type="evidence" value="ECO:0007669"/>
    <property type="project" value="InterPro"/>
</dbReference>
<dbReference type="PROSITE" id="PS50111">
    <property type="entry name" value="CHEMOTAXIS_TRANSDUC_2"/>
    <property type="match status" value="1"/>
</dbReference>
<dbReference type="EMBL" id="CP144460">
    <property type="protein sequence ID" value="XBS40054.1"/>
    <property type="molecule type" value="Genomic_DNA"/>
</dbReference>
<dbReference type="InterPro" id="IPR051310">
    <property type="entry name" value="MCP_chemotaxis"/>
</dbReference>
<dbReference type="Pfam" id="PF05227">
    <property type="entry name" value="CHASE3"/>
    <property type="match status" value="1"/>
</dbReference>
<feature type="domain" description="HAMP" evidence="8">
    <location>
        <begin position="355"/>
        <end position="401"/>
    </location>
</feature>
<keyword evidence="5" id="KW-0175">Coiled coil</keyword>
<dbReference type="SMART" id="SM00304">
    <property type="entry name" value="HAMP"/>
    <property type="match status" value="2"/>
</dbReference>
<dbReference type="InterPro" id="IPR041395">
    <property type="entry name" value="McpB_HAMP_3rd"/>
</dbReference>
<dbReference type="Gene3D" id="1.20.120.1530">
    <property type="match status" value="2"/>
</dbReference>
<organism evidence="9">
    <name type="scientific">Xanthomonas sp. 10-10</name>
    <dbReference type="NCBI Taxonomy" id="3115848"/>
    <lineage>
        <taxon>Bacteria</taxon>
        <taxon>Pseudomonadati</taxon>
        <taxon>Pseudomonadota</taxon>
        <taxon>Gammaproteobacteria</taxon>
        <taxon>Lysobacterales</taxon>
        <taxon>Lysobacteraceae</taxon>
        <taxon>Xanthomonas</taxon>
    </lineage>
</organism>
<name>A0AAU7PEI0_9XANT</name>
<dbReference type="PRINTS" id="PR00260">
    <property type="entry name" value="CHEMTRNSDUCR"/>
</dbReference>
<dbReference type="PANTHER" id="PTHR43531:SF14">
    <property type="entry name" value="METHYL-ACCEPTING CHEMOTAXIS PROTEIN I-RELATED"/>
    <property type="match status" value="1"/>
</dbReference>
<dbReference type="PANTHER" id="PTHR43531">
    <property type="entry name" value="PROTEIN ICFG"/>
    <property type="match status" value="1"/>
</dbReference>
<evidence type="ECO:0000259" key="7">
    <source>
        <dbReference type="PROSITE" id="PS50111"/>
    </source>
</evidence>
<dbReference type="FunFam" id="1.20.120.1530:FF:000004">
    <property type="entry name" value="Methyl-accepting chemotaxis protein"/>
    <property type="match status" value="1"/>
</dbReference>
<dbReference type="GO" id="GO:0005886">
    <property type="term" value="C:plasma membrane"/>
    <property type="evidence" value="ECO:0007669"/>
    <property type="project" value="TreeGrafter"/>
</dbReference>
<accession>A0AAU7PEI0</accession>
<keyword evidence="6" id="KW-0812">Transmembrane</keyword>
<feature type="transmembrane region" description="Helical" evidence="6">
    <location>
        <begin position="146"/>
        <end position="166"/>
    </location>
</feature>
<dbReference type="SUPFAM" id="SSF158472">
    <property type="entry name" value="HAMP domain-like"/>
    <property type="match status" value="1"/>
</dbReference>
<comment type="similarity">
    <text evidence="3">Belongs to the methyl-accepting chemotaxis (MCP) protein family.</text>
</comment>
<evidence type="ECO:0000256" key="5">
    <source>
        <dbReference type="SAM" id="Coils"/>
    </source>
</evidence>
<keyword evidence="6" id="KW-0472">Membrane</keyword>
<dbReference type="Pfam" id="PF18575">
    <property type="entry name" value="HAMP_N3"/>
    <property type="match status" value="1"/>
</dbReference>
<evidence type="ECO:0000256" key="3">
    <source>
        <dbReference type="ARBA" id="ARBA00029447"/>
    </source>
</evidence>
<keyword evidence="6" id="KW-1133">Transmembrane helix</keyword>
<reference evidence="9" key="1">
    <citation type="submission" date="2024-02" db="EMBL/GenBank/DDBJ databases">
        <title>Complete genome sequence of Xanthomonas sp. 10-10.</title>
        <authorList>
            <person name="Biessy A."/>
            <person name="Ciotola M."/>
            <person name="Cadieux M."/>
            <person name="Soufiane B."/>
            <person name="Laforest M."/>
            <person name="Filion M."/>
        </authorList>
    </citation>
    <scope>NUCLEOTIDE SEQUENCE</scope>
    <source>
        <strain evidence="9">10-10</strain>
    </source>
</reference>
<dbReference type="FunFam" id="1.20.120.1530:FF:000005">
    <property type="entry name" value="Methyl-accepting chemotaxis protein"/>
    <property type="match status" value="1"/>
</dbReference>
<keyword evidence="2 4" id="KW-0807">Transducer</keyword>
<evidence type="ECO:0000256" key="1">
    <source>
        <dbReference type="ARBA" id="ARBA00022481"/>
    </source>
</evidence>
<feature type="domain" description="Methyl-accepting transducer" evidence="7">
    <location>
        <begin position="406"/>
        <end position="635"/>
    </location>
</feature>
<dbReference type="SUPFAM" id="SSF58104">
    <property type="entry name" value="Methyl-accepting chemotaxis protein (MCP) signaling domain"/>
    <property type="match status" value="1"/>
</dbReference>
<feature type="coiled-coil region" evidence="5">
    <location>
        <begin position="291"/>
        <end position="318"/>
    </location>
</feature>
<evidence type="ECO:0000256" key="6">
    <source>
        <dbReference type="SAM" id="Phobius"/>
    </source>
</evidence>
<dbReference type="CDD" id="cd11386">
    <property type="entry name" value="MCP_signal"/>
    <property type="match status" value="1"/>
</dbReference>
<dbReference type="InterPro" id="IPR004090">
    <property type="entry name" value="Chemotax_Me-accpt_rcpt"/>
</dbReference>
<evidence type="ECO:0000259" key="8">
    <source>
        <dbReference type="PROSITE" id="PS50885"/>
    </source>
</evidence>
<dbReference type="PROSITE" id="PS50885">
    <property type="entry name" value="HAMP"/>
    <property type="match status" value="2"/>
</dbReference>
<dbReference type="Pfam" id="PF00015">
    <property type="entry name" value="MCPsignal"/>
    <property type="match status" value="1"/>
</dbReference>
<dbReference type="AlphaFoldDB" id="A0AAU7PEI0"/>
<dbReference type="InterPro" id="IPR007891">
    <property type="entry name" value="CHASE3"/>
</dbReference>